<sequence length="370" mass="40629">MFRAKHEGLTCVGGGEFGGGRFDNGGVCFWVWVGFGGQSQPTTDPKYHYTSHAFTAQHTGMKIRIAEEITFRKLEALLAFMESGNLAKAAEILDTSTVSVHRALHSLEEGTRCALFRHEGRNLIPNEAAYVLADAAREVIRTMADGIRMTREAAGYSADQLKIGSLYSLTVQTVPQVVIGLKVRRPDLQTELVLGSNADLMQKLKQGGIDAALMAVPEPDADIESIPLFEDDIFFATPQGSRFASMNAVDLRDCRDESFVALSEGFATYHGFVEAFRIADYTPDLVMKVGDIFSLMNLVGGGIGHTLLPGRVRRMFPRNVAFVPLTAQYDIRQTIGLSFLRRRERDPNLLALASVCRMAMRESGSRAAEG</sequence>
<evidence type="ECO:0000259" key="5">
    <source>
        <dbReference type="PROSITE" id="PS50931"/>
    </source>
</evidence>
<comment type="similarity">
    <text evidence="1">Belongs to the LysR transcriptional regulatory family.</text>
</comment>
<dbReference type="InterPro" id="IPR000847">
    <property type="entry name" value="LysR_HTH_N"/>
</dbReference>
<name>A0A562BU87_9BURK</name>
<evidence type="ECO:0000313" key="6">
    <source>
        <dbReference type="EMBL" id="TWG88826.1"/>
    </source>
</evidence>
<dbReference type="SUPFAM" id="SSF53850">
    <property type="entry name" value="Periplasmic binding protein-like II"/>
    <property type="match status" value="1"/>
</dbReference>
<dbReference type="GO" id="GO:0003677">
    <property type="term" value="F:DNA binding"/>
    <property type="evidence" value="ECO:0007669"/>
    <property type="project" value="UniProtKB-KW"/>
</dbReference>
<evidence type="ECO:0000256" key="3">
    <source>
        <dbReference type="ARBA" id="ARBA00023125"/>
    </source>
</evidence>
<protein>
    <submittedName>
        <fullName evidence="6">LysR family malonate utilization transcriptional regulator</fullName>
    </submittedName>
</protein>
<keyword evidence="4" id="KW-0804">Transcription</keyword>
<dbReference type="Gene3D" id="3.40.190.290">
    <property type="match status" value="1"/>
</dbReference>
<dbReference type="Pfam" id="PF03466">
    <property type="entry name" value="LysR_substrate"/>
    <property type="match status" value="1"/>
</dbReference>
<accession>A0A562BU87</accession>
<feature type="domain" description="HTH lysR-type" evidence="5">
    <location>
        <begin position="69"/>
        <end position="126"/>
    </location>
</feature>
<dbReference type="AlphaFoldDB" id="A0A562BU87"/>
<reference evidence="6 7" key="1">
    <citation type="submission" date="2019-07" db="EMBL/GenBank/DDBJ databases">
        <title>Genome sequencing of lignin-degrading bacterial isolates.</title>
        <authorList>
            <person name="Gladden J."/>
        </authorList>
    </citation>
    <scope>NUCLEOTIDE SEQUENCE [LARGE SCALE GENOMIC DNA]</scope>
    <source>
        <strain evidence="6 7">J11</strain>
    </source>
</reference>
<dbReference type="Proteomes" id="UP000318141">
    <property type="component" value="Unassembled WGS sequence"/>
</dbReference>
<dbReference type="GO" id="GO:0032993">
    <property type="term" value="C:protein-DNA complex"/>
    <property type="evidence" value="ECO:0007669"/>
    <property type="project" value="TreeGrafter"/>
</dbReference>
<dbReference type="PANTHER" id="PTHR30346:SF0">
    <property type="entry name" value="HCA OPERON TRANSCRIPTIONAL ACTIVATOR HCAR"/>
    <property type="match status" value="1"/>
</dbReference>
<dbReference type="Pfam" id="PF00126">
    <property type="entry name" value="HTH_1"/>
    <property type="match status" value="1"/>
</dbReference>
<evidence type="ECO:0000256" key="1">
    <source>
        <dbReference type="ARBA" id="ARBA00009437"/>
    </source>
</evidence>
<evidence type="ECO:0000313" key="7">
    <source>
        <dbReference type="Proteomes" id="UP000318141"/>
    </source>
</evidence>
<keyword evidence="3" id="KW-0238">DNA-binding</keyword>
<dbReference type="PROSITE" id="PS50931">
    <property type="entry name" value="HTH_LYSR"/>
    <property type="match status" value="1"/>
</dbReference>
<dbReference type="PANTHER" id="PTHR30346">
    <property type="entry name" value="TRANSCRIPTIONAL DUAL REGULATOR HCAR-RELATED"/>
    <property type="match status" value="1"/>
</dbReference>
<comment type="caution">
    <text evidence="6">The sequence shown here is derived from an EMBL/GenBank/DDBJ whole genome shotgun (WGS) entry which is preliminary data.</text>
</comment>
<dbReference type="InterPro" id="IPR036390">
    <property type="entry name" value="WH_DNA-bd_sf"/>
</dbReference>
<gene>
    <name evidence="6" type="ORF">L602_001000000250</name>
</gene>
<proteinExistence type="inferred from homology"/>
<dbReference type="GO" id="GO:0003700">
    <property type="term" value="F:DNA-binding transcription factor activity"/>
    <property type="evidence" value="ECO:0007669"/>
    <property type="project" value="InterPro"/>
</dbReference>
<dbReference type="InterPro" id="IPR036388">
    <property type="entry name" value="WH-like_DNA-bd_sf"/>
</dbReference>
<keyword evidence="7" id="KW-1185">Reference proteome</keyword>
<dbReference type="EMBL" id="VLJN01000002">
    <property type="protein sequence ID" value="TWG88826.1"/>
    <property type="molecule type" value="Genomic_DNA"/>
</dbReference>
<evidence type="ECO:0000256" key="4">
    <source>
        <dbReference type="ARBA" id="ARBA00023163"/>
    </source>
</evidence>
<dbReference type="SUPFAM" id="SSF46785">
    <property type="entry name" value="Winged helix' DNA-binding domain"/>
    <property type="match status" value="1"/>
</dbReference>
<dbReference type="InterPro" id="IPR005119">
    <property type="entry name" value="LysR_subst-bd"/>
</dbReference>
<evidence type="ECO:0000256" key="2">
    <source>
        <dbReference type="ARBA" id="ARBA00023015"/>
    </source>
</evidence>
<organism evidence="6 7">
    <name type="scientific">Cupriavidus gilardii J11</name>
    <dbReference type="NCBI Taxonomy" id="936133"/>
    <lineage>
        <taxon>Bacteria</taxon>
        <taxon>Pseudomonadati</taxon>
        <taxon>Pseudomonadota</taxon>
        <taxon>Betaproteobacteria</taxon>
        <taxon>Burkholderiales</taxon>
        <taxon>Burkholderiaceae</taxon>
        <taxon>Cupriavidus</taxon>
    </lineage>
</organism>
<keyword evidence="2" id="KW-0805">Transcription regulation</keyword>
<dbReference type="Gene3D" id="1.10.10.10">
    <property type="entry name" value="Winged helix-like DNA-binding domain superfamily/Winged helix DNA-binding domain"/>
    <property type="match status" value="1"/>
</dbReference>